<sequence>MGESLTPNFLKPWFSKSLAKSLSYGWFSSTSSPCPTERKILEAICFHCCDQQSALVIGPLTETNASDSLP</sequence>
<reference evidence="1" key="2">
    <citation type="journal article" date="2023" name="Plants (Basel)">
        <title>Annotation of the Turnera subulata (Passifloraceae) Draft Genome Reveals the S-Locus Evolved after the Divergence of Turneroideae from Passifloroideae in a Stepwise Manner.</title>
        <authorList>
            <person name="Henning P.M."/>
            <person name="Roalson E.H."/>
            <person name="Mir W."/>
            <person name="McCubbin A.G."/>
            <person name="Shore J.S."/>
        </authorList>
    </citation>
    <scope>NUCLEOTIDE SEQUENCE</scope>
    <source>
        <strain evidence="1">F60SS</strain>
    </source>
</reference>
<accession>A0A9Q0FZG5</accession>
<dbReference type="EMBL" id="JAKUCV010002963">
    <property type="protein sequence ID" value="KAJ4840754.1"/>
    <property type="molecule type" value="Genomic_DNA"/>
</dbReference>
<protein>
    <submittedName>
        <fullName evidence="1">Uncharacterized protein</fullName>
    </submittedName>
</protein>
<name>A0A9Q0FZG5_9ROSI</name>
<dbReference type="Proteomes" id="UP001141552">
    <property type="component" value="Unassembled WGS sequence"/>
</dbReference>
<evidence type="ECO:0000313" key="1">
    <source>
        <dbReference type="EMBL" id="KAJ4840754.1"/>
    </source>
</evidence>
<gene>
    <name evidence="1" type="ORF">Tsubulata_041547</name>
</gene>
<organism evidence="1 2">
    <name type="scientific">Turnera subulata</name>
    <dbReference type="NCBI Taxonomy" id="218843"/>
    <lineage>
        <taxon>Eukaryota</taxon>
        <taxon>Viridiplantae</taxon>
        <taxon>Streptophyta</taxon>
        <taxon>Embryophyta</taxon>
        <taxon>Tracheophyta</taxon>
        <taxon>Spermatophyta</taxon>
        <taxon>Magnoliopsida</taxon>
        <taxon>eudicotyledons</taxon>
        <taxon>Gunneridae</taxon>
        <taxon>Pentapetalae</taxon>
        <taxon>rosids</taxon>
        <taxon>fabids</taxon>
        <taxon>Malpighiales</taxon>
        <taxon>Passifloraceae</taxon>
        <taxon>Turnera</taxon>
    </lineage>
</organism>
<reference evidence="1" key="1">
    <citation type="submission" date="2022-02" db="EMBL/GenBank/DDBJ databases">
        <authorList>
            <person name="Henning P.M."/>
            <person name="McCubbin A.G."/>
            <person name="Shore J.S."/>
        </authorList>
    </citation>
    <scope>NUCLEOTIDE SEQUENCE</scope>
    <source>
        <strain evidence="1">F60SS</strain>
        <tissue evidence="1">Leaves</tissue>
    </source>
</reference>
<comment type="caution">
    <text evidence="1">The sequence shown here is derived from an EMBL/GenBank/DDBJ whole genome shotgun (WGS) entry which is preliminary data.</text>
</comment>
<evidence type="ECO:0000313" key="2">
    <source>
        <dbReference type="Proteomes" id="UP001141552"/>
    </source>
</evidence>
<keyword evidence="2" id="KW-1185">Reference proteome</keyword>
<proteinExistence type="predicted"/>
<dbReference type="AlphaFoldDB" id="A0A9Q0FZG5"/>